<organism evidence="2 3">
    <name type="scientific">Pseudofrankia asymbiotica</name>
    <dbReference type="NCBI Taxonomy" id="1834516"/>
    <lineage>
        <taxon>Bacteria</taxon>
        <taxon>Bacillati</taxon>
        <taxon>Actinomycetota</taxon>
        <taxon>Actinomycetes</taxon>
        <taxon>Frankiales</taxon>
        <taxon>Frankiaceae</taxon>
        <taxon>Pseudofrankia</taxon>
    </lineage>
</organism>
<feature type="compositionally biased region" description="Basic and acidic residues" evidence="1">
    <location>
        <begin position="304"/>
        <end position="321"/>
    </location>
</feature>
<accession>A0A1V2ID68</accession>
<feature type="compositionally biased region" description="Basic and acidic residues" evidence="1">
    <location>
        <begin position="62"/>
        <end position="93"/>
    </location>
</feature>
<feature type="compositionally biased region" description="Basic and acidic residues" evidence="1">
    <location>
        <begin position="111"/>
        <end position="121"/>
    </location>
</feature>
<name>A0A1V2ID68_9ACTN</name>
<dbReference type="Proteomes" id="UP000188929">
    <property type="component" value="Unassembled WGS sequence"/>
</dbReference>
<evidence type="ECO:0000313" key="2">
    <source>
        <dbReference type="EMBL" id="ONH30960.1"/>
    </source>
</evidence>
<reference evidence="3" key="1">
    <citation type="submission" date="2016-10" db="EMBL/GenBank/DDBJ databases">
        <title>Frankia sp. NRRL B-16386 Genome sequencing.</title>
        <authorList>
            <person name="Ghodhbane-Gtari F."/>
            <person name="Swanson E."/>
            <person name="Gueddou A."/>
            <person name="Hezbri K."/>
            <person name="Ktari K."/>
            <person name="Nouioui I."/>
            <person name="Morris K."/>
            <person name="Simpson S."/>
            <person name="Abebe-Akele F."/>
            <person name="Thomas K."/>
            <person name="Gtari M."/>
            <person name="Tisa L.S."/>
        </authorList>
    </citation>
    <scope>NUCLEOTIDE SEQUENCE [LARGE SCALE GENOMIC DNA]</scope>
    <source>
        <strain evidence="3">NRRL B-16386</strain>
    </source>
</reference>
<evidence type="ECO:0000256" key="1">
    <source>
        <dbReference type="SAM" id="MobiDB-lite"/>
    </source>
</evidence>
<proteinExistence type="predicted"/>
<dbReference type="EMBL" id="MOMC01000021">
    <property type="protein sequence ID" value="ONH30960.1"/>
    <property type="molecule type" value="Genomic_DNA"/>
</dbReference>
<feature type="region of interest" description="Disordered" evidence="1">
    <location>
        <begin position="42"/>
        <end position="357"/>
    </location>
</feature>
<feature type="compositionally biased region" description="Basic and acidic residues" evidence="1">
    <location>
        <begin position="239"/>
        <end position="254"/>
    </location>
</feature>
<feature type="compositionally biased region" description="Low complexity" evidence="1">
    <location>
        <begin position="42"/>
        <end position="61"/>
    </location>
</feature>
<evidence type="ECO:0000313" key="3">
    <source>
        <dbReference type="Proteomes" id="UP000188929"/>
    </source>
</evidence>
<sequence>MVAVFALVGVTLWRPLAVLVALPVIVVLALVVRAAVPVPAPARAAAGATGSRPRQPRNAPARPERDVPARDARPRPTRRDDRPPYDQEADRRVPPARSRRPAPSTPPMPADRYRQAGRYEPDDATEQLPVGDPRRPGRRQPAPPAGAARHDEWDDRRRPDARAYADDLDAGFDPSAPGRADVPGAGAFAPPPRGQHDAGQRRVGPPAGHDRADAARRYPAGQPTPGRDTDGYGTDDYGTDDRRRGTDERYDVARGGRAGAPGPRYPDQPPRVDGRGQAEWRGAPGDDYAEDHQDGPGPDGYDEYPDHVPAEDEPGYGREPGRGPAAAGDRRRRGWRHQVWDDEGWDDAPEPEPDEDMMHTMSIDMRGYLDDTGSFRMP</sequence>
<dbReference type="AlphaFoldDB" id="A0A1V2ID68"/>
<gene>
    <name evidence="2" type="ORF">BL253_11345</name>
</gene>
<feature type="compositionally biased region" description="Basic and acidic residues" evidence="1">
    <location>
        <begin position="148"/>
        <end position="165"/>
    </location>
</feature>
<comment type="caution">
    <text evidence="2">The sequence shown here is derived from an EMBL/GenBank/DDBJ whole genome shotgun (WGS) entry which is preliminary data.</text>
</comment>
<feature type="compositionally biased region" description="Acidic residues" evidence="1">
    <location>
        <begin position="341"/>
        <end position="355"/>
    </location>
</feature>
<keyword evidence="3" id="KW-1185">Reference proteome</keyword>
<protein>
    <submittedName>
        <fullName evidence="2">Uncharacterized protein</fullName>
    </submittedName>
</protein>